<evidence type="ECO:0000256" key="3">
    <source>
        <dbReference type="ARBA" id="ARBA00019242"/>
    </source>
</evidence>
<dbReference type="Proteomes" id="UP000326759">
    <property type="component" value="Unassembled WGS sequence"/>
</dbReference>
<dbReference type="InterPro" id="IPR019363">
    <property type="entry name" value="LDAH"/>
</dbReference>
<reference evidence="10 11" key="1">
    <citation type="journal article" date="2019" name="PLoS Biol.">
        <title>Sex chromosomes control vertical transmission of feminizing Wolbachia symbionts in an isopod.</title>
        <authorList>
            <person name="Becking T."/>
            <person name="Chebbi M.A."/>
            <person name="Giraud I."/>
            <person name="Moumen B."/>
            <person name="Laverre T."/>
            <person name="Caubet Y."/>
            <person name="Peccoud J."/>
            <person name="Gilbert C."/>
            <person name="Cordaux R."/>
        </authorList>
    </citation>
    <scope>NUCLEOTIDE SEQUENCE [LARGE SCALE GENOMIC DNA]</scope>
    <source>
        <strain evidence="10">ANa2</strain>
        <tissue evidence="10">Whole body excluding digestive tract and cuticle</tissue>
    </source>
</reference>
<evidence type="ECO:0000256" key="6">
    <source>
        <dbReference type="ARBA" id="ARBA00031924"/>
    </source>
</evidence>
<name>A0A5N5SXU3_9CRUS</name>
<dbReference type="SUPFAM" id="SSF53474">
    <property type="entry name" value="alpha/beta-Hydrolases"/>
    <property type="match status" value="1"/>
</dbReference>
<dbReference type="GO" id="GO:0004771">
    <property type="term" value="F:sterol ester esterase activity"/>
    <property type="evidence" value="ECO:0007669"/>
    <property type="project" value="UniProtKB-EC"/>
</dbReference>
<keyword evidence="9" id="KW-1133">Transmembrane helix</keyword>
<keyword evidence="9" id="KW-0812">Transmembrane</keyword>
<evidence type="ECO:0000256" key="5">
    <source>
        <dbReference type="ARBA" id="ARBA00022801"/>
    </source>
</evidence>
<evidence type="ECO:0000256" key="4">
    <source>
        <dbReference type="ARBA" id="ARBA00022677"/>
    </source>
</evidence>
<feature type="transmembrane region" description="Helical" evidence="9">
    <location>
        <begin position="111"/>
        <end position="135"/>
    </location>
</feature>
<organism evidence="10 11">
    <name type="scientific">Armadillidium nasatum</name>
    <dbReference type="NCBI Taxonomy" id="96803"/>
    <lineage>
        <taxon>Eukaryota</taxon>
        <taxon>Metazoa</taxon>
        <taxon>Ecdysozoa</taxon>
        <taxon>Arthropoda</taxon>
        <taxon>Crustacea</taxon>
        <taxon>Multicrustacea</taxon>
        <taxon>Malacostraca</taxon>
        <taxon>Eumalacostraca</taxon>
        <taxon>Peracarida</taxon>
        <taxon>Isopoda</taxon>
        <taxon>Oniscidea</taxon>
        <taxon>Crinocheta</taxon>
        <taxon>Armadillidiidae</taxon>
        <taxon>Armadillidium</taxon>
    </lineage>
</organism>
<keyword evidence="9" id="KW-0472">Membrane</keyword>
<protein>
    <recommendedName>
        <fullName evidence="3">Lipid droplet-associated hydrolase</fullName>
        <ecNumber evidence="7">3.1.1.13</ecNumber>
    </recommendedName>
    <alternativeName>
        <fullName evidence="6">Lipid droplet-associated serine hydrolase</fullName>
    </alternativeName>
</protein>
<dbReference type="GO" id="GO:0005811">
    <property type="term" value="C:lipid droplet"/>
    <property type="evidence" value="ECO:0007669"/>
    <property type="project" value="UniProtKB-SubCell"/>
</dbReference>
<accession>A0A5N5SXU3</accession>
<proteinExistence type="inferred from homology"/>
<comment type="caution">
    <text evidence="10">The sequence shown here is derived from an EMBL/GenBank/DDBJ whole genome shotgun (WGS) entry which is preliminary data.</text>
</comment>
<comment type="subcellular location">
    <subcellularLocation>
        <location evidence="1">Lipid droplet</location>
    </subcellularLocation>
</comment>
<comment type="similarity">
    <text evidence="2">Belongs to the AB hydrolase superfamily. LDAH family.</text>
</comment>
<comment type="catalytic activity">
    <reaction evidence="8">
        <text>a cholesterol ester + H2O = cholesterol + a fatty acid + H(+)</text>
        <dbReference type="Rhea" id="RHEA:36403"/>
        <dbReference type="ChEBI" id="CHEBI:15377"/>
        <dbReference type="ChEBI" id="CHEBI:15378"/>
        <dbReference type="ChEBI" id="CHEBI:16113"/>
        <dbReference type="ChEBI" id="CHEBI:17002"/>
        <dbReference type="ChEBI" id="CHEBI:28868"/>
        <dbReference type="EC" id="3.1.1.13"/>
    </reaction>
    <physiologicalReaction direction="left-to-right" evidence="8">
        <dbReference type="Rhea" id="RHEA:36404"/>
    </physiologicalReaction>
</comment>
<dbReference type="EC" id="3.1.1.13" evidence="7"/>
<sequence>MSAQIQIEYSDVGGLPVDIIKASCLNTENSSKELILIIPGNPGIVQYYVKFVDELFKELGGSIPVWAISHSCHSSMYLDKNDISCGPLDLEIEHKLRFLELKIPQDWTITLVGHSIGCYMILSLLEILTVILYTYKLLFHRVKYF</sequence>
<evidence type="ECO:0000313" key="11">
    <source>
        <dbReference type="Proteomes" id="UP000326759"/>
    </source>
</evidence>
<dbReference type="AlphaFoldDB" id="A0A5N5SXU3"/>
<dbReference type="Pfam" id="PF10230">
    <property type="entry name" value="LIDHydrolase"/>
    <property type="match status" value="1"/>
</dbReference>
<dbReference type="PANTHER" id="PTHR13390">
    <property type="entry name" value="LIPASE"/>
    <property type="match status" value="1"/>
</dbReference>
<evidence type="ECO:0000256" key="1">
    <source>
        <dbReference type="ARBA" id="ARBA00004502"/>
    </source>
</evidence>
<evidence type="ECO:0000256" key="9">
    <source>
        <dbReference type="SAM" id="Phobius"/>
    </source>
</evidence>
<evidence type="ECO:0000313" key="10">
    <source>
        <dbReference type="EMBL" id="KAB7499046.1"/>
    </source>
</evidence>
<keyword evidence="11" id="KW-1185">Reference proteome</keyword>
<evidence type="ECO:0000256" key="8">
    <source>
        <dbReference type="ARBA" id="ARBA00049527"/>
    </source>
</evidence>
<dbReference type="PANTHER" id="PTHR13390:SF0">
    <property type="entry name" value="LIPID DROPLET-ASSOCIATED HYDROLASE"/>
    <property type="match status" value="1"/>
</dbReference>
<evidence type="ECO:0000256" key="7">
    <source>
        <dbReference type="ARBA" id="ARBA00039150"/>
    </source>
</evidence>
<keyword evidence="5 10" id="KW-0378">Hydrolase</keyword>
<keyword evidence="4" id="KW-0551">Lipid droplet</keyword>
<dbReference type="EMBL" id="SEYY01018731">
    <property type="protein sequence ID" value="KAB7499046.1"/>
    <property type="molecule type" value="Genomic_DNA"/>
</dbReference>
<evidence type="ECO:0000256" key="2">
    <source>
        <dbReference type="ARBA" id="ARBA00008300"/>
    </source>
</evidence>
<dbReference type="GO" id="GO:0019915">
    <property type="term" value="P:lipid storage"/>
    <property type="evidence" value="ECO:0007669"/>
    <property type="project" value="InterPro"/>
</dbReference>
<dbReference type="OrthoDB" id="448051at2759"/>
<dbReference type="InterPro" id="IPR029058">
    <property type="entry name" value="AB_hydrolase_fold"/>
</dbReference>
<gene>
    <name evidence="10" type="ORF">Anas_12479</name>
</gene>